<dbReference type="GO" id="GO:0016853">
    <property type="term" value="F:isomerase activity"/>
    <property type="evidence" value="ECO:0007669"/>
    <property type="project" value="UniProtKB-KW"/>
</dbReference>
<dbReference type="InterPro" id="IPR011051">
    <property type="entry name" value="RmlC_Cupin_sf"/>
</dbReference>
<dbReference type="SUPFAM" id="SSF51182">
    <property type="entry name" value="RmlC-like cupins"/>
    <property type="match status" value="1"/>
</dbReference>
<comment type="catalytic activity">
    <reaction evidence="8">
        <text>alpha-D-mannose 1-phosphate + GTP + H(+) = GDP-alpha-D-mannose + diphosphate</text>
        <dbReference type="Rhea" id="RHEA:15229"/>
        <dbReference type="ChEBI" id="CHEBI:15378"/>
        <dbReference type="ChEBI" id="CHEBI:33019"/>
        <dbReference type="ChEBI" id="CHEBI:37565"/>
        <dbReference type="ChEBI" id="CHEBI:57527"/>
        <dbReference type="ChEBI" id="CHEBI:58409"/>
        <dbReference type="EC" id="2.7.7.13"/>
    </reaction>
</comment>
<dbReference type="InterPro" id="IPR029044">
    <property type="entry name" value="Nucleotide-diphossugar_trans"/>
</dbReference>
<dbReference type="SUPFAM" id="SSF53448">
    <property type="entry name" value="Nucleotide-diphospho-sugar transferases"/>
    <property type="match status" value="1"/>
</dbReference>
<dbReference type="InterPro" id="IPR054566">
    <property type="entry name" value="ManC/GMP-like_b-helix"/>
</dbReference>
<dbReference type="RefSeq" id="WP_091384343.1">
    <property type="nucleotide sequence ID" value="NZ_FNQO01000001.1"/>
</dbReference>
<evidence type="ECO:0000259" key="11">
    <source>
        <dbReference type="Pfam" id="PF01050"/>
    </source>
</evidence>
<feature type="domain" description="Nucleotidyl transferase" evidence="10">
    <location>
        <begin position="8"/>
        <end position="287"/>
    </location>
</feature>
<proteinExistence type="inferred from homology"/>
<dbReference type="UniPathway" id="UPA00126">
    <property type="reaction ID" value="UER00930"/>
</dbReference>
<evidence type="ECO:0000256" key="1">
    <source>
        <dbReference type="ARBA" id="ARBA00004823"/>
    </source>
</evidence>
<dbReference type="CDD" id="cd02509">
    <property type="entry name" value="GDP-M1P_Guanylyltransferase"/>
    <property type="match status" value="1"/>
</dbReference>
<dbReference type="FunFam" id="3.90.550.10:FF:000046">
    <property type="entry name" value="Mannose-1-phosphate guanylyltransferase (GDP)"/>
    <property type="match status" value="1"/>
</dbReference>
<evidence type="ECO:0000259" key="12">
    <source>
        <dbReference type="Pfam" id="PF22640"/>
    </source>
</evidence>
<dbReference type="Pfam" id="PF22640">
    <property type="entry name" value="ManC_GMP_beta-helix"/>
    <property type="match status" value="1"/>
</dbReference>
<sequence length="474" mass="51909">MEKRTITPVILCGGSGTRLWPKSRRMLPKQLLSLTGEQTMLQQTLERVRCYSQPIVVCNEDHRFMVAQQAREIGFDDLTIIIEPVGRNTAPAIAFAALTALKNGEDTNLLVLPADHLLDDVDQFHAAVDSGLQTSADKGLVTFGIVPTAPETGYGYIQMAGESPESVKPIAQFVEKPDLGTAQAYLADGNYYWNAGMFLFGAKTLLDELANHAPSIAAASEKAVKNAIVESDFVRLQKADVESIPEDSIDYAVMEKTKAGYVIPLECGWSDVGSWSSLWEALDKDEQGNVALGDVILEDCTDSLVFGEDHLVAAIGIDNLIVVDTKNATLVAPKDRAQEVKAIVSKLKVAGRDEHELHREVVRPWGKYDSIGSGPRFQVKRITVNPGASLSLQMHHHRAEHWVVVSGTAIVERDGEEIMLSENESVYIPIGAKHRLKNPGILPIELIEVQSGSYLGEDDIVRFDDIYGRQAEPA</sequence>
<dbReference type="AlphaFoldDB" id="A0A1H3VX40"/>
<evidence type="ECO:0000256" key="6">
    <source>
        <dbReference type="ARBA" id="ARBA00022741"/>
    </source>
</evidence>
<dbReference type="GO" id="GO:0000271">
    <property type="term" value="P:polysaccharide biosynthetic process"/>
    <property type="evidence" value="ECO:0007669"/>
    <property type="project" value="InterPro"/>
</dbReference>
<evidence type="ECO:0000256" key="8">
    <source>
        <dbReference type="ARBA" id="ARBA00047343"/>
    </source>
</evidence>
<dbReference type="PANTHER" id="PTHR46390:SF1">
    <property type="entry name" value="MANNOSE-1-PHOSPHATE GUANYLYLTRANSFERASE"/>
    <property type="match status" value="1"/>
</dbReference>
<evidence type="ECO:0000256" key="9">
    <source>
        <dbReference type="RuleBase" id="RU004190"/>
    </source>
</evidence>
<keyword evidence="4 13" id="KW-0808">Transferase</keyword>
<dbReference type="GO" id="GO:0005525">
    <property type="term" value="F:GTP binding"/>
    <property type="evidence" value="ECO:0007669"/>
    <property type="project" value="UniProtKB-KW"/>
</dbReference>
<dbReference type="InterPro" id="IPR005835">
    <property type="entry name" value="NTP_transferase_dom"/>
</dbReference>
<keyword evidence="13" id="KW-0413">Isomerase</keyword>
<gene>
    <name evidence="13" type="ORF">SAMN05216562_0296</name>
</gene>
<dbReference type="InterPro" id="IPR006375">
    <property type="entry name" value="Man1P_GuaTrfase/Man6P_Isoase"/>
</dbReference>
<dbReference type="GO" id="GO:0004475">
    <property type="term" value="F:mannose-1-phosphate guanylyltransferase (GTP) activity"/>
    <property type="evidence" value="ECO:0007669"/>
    <property type="project" value="UniProtKB-EC"/>
</dbReference>
<dbReference type="GO" id="GO:0009298">
    <property type="term" value="P:GDP-mannose biosynthetic process"/>
    <property type="evidence" value="ECO:0007669"/>
    <property type="project" value="UniProtKB-UniPathway"/>
</dbReference>
<keyword evidence="7" id="KW-0342">GTP-binding</keyword>
<feature type="domain" description="Mannose-6-phosphate isomerase type II C-terminal" evidence="11">
    <location>
        <begin position="351"/>
        <end position="465"/>
    </location>
</feature>
<dbReference type="NCBIfam" id="TIGR01479">
    <property type="entry name" value="GMP_PMI"/>
    <property type="match status" value="1"/>
</dbReference>
<evidence type="ECO:0000256" key="7">
    <source>
        <dbReference type="ARBA" id="ARBA00023134"/>
    </source>
</evidence>
<dbReference type="Gene3D" id="3.90.550.10">
    <property type="entry name" value="Spore Coat Polysaccharide Biosynthesis Protein SpsA, Chain A"/>
    <property type="match status" value="1"/>
</dbReference>
<dbReference type="STRING" id="658218.SAMN05216562_0296"/>
<evidence type="ECO:0000256" key="2">
    <source>
        <dbReference type="ARBA" id="ARBA00006115"/>
    </source>
</evidence>
<dbReference type="CDD" id="cd02213">
    <property type="entry name" value="cupin_PMI_typeII_C"/>
    <property type="match status" value="1"/>
</dbReference>
<dbReference type="Gene3D" id="2.60.120.10">
    <property type="entry name" value="Jelly Rolls"/>
    <property type="match status" value="1"/>
</dbReference>
<dbReference type="EMBL" id="FNQO01000001">
    <property type="protein sequence ID" value="SDZ78618.1"/>
    <property type="molecule type" value="Genomic_DNA"/>
</dbReference>
<dbReference type="InterPro" id="IPR001538">
    <property type="entry name" value="Man6P_isomerase-2_C"/>
</dbReference>
<comment type="pathway">
    <text evidence="1">Nucleotide-sugar biosynthesis; GDP-alpha-D-mannose biosynthesis; GDP-alpha-D-mannose from alpha-D-mannose 1-phosphate (GTP route): step 1/1.</text>
</comment>
<comment type="similarity">
    <text evidence="2 9">Belongs to the mannose-6-phosphate isomerase type 2 family.</text>
</comment>
<evidence type="ECO:0000313" key="14">
    <source>
        <dbReference type="Proteomes" id="UP000198658"/>
    </source>
</evidence>
<dbReference type="Pfam" id="PF00483">
    <property type="entry name" value="NTP_transferase"/>
    <property type="match status" value="1"/>
</dbReference>
<dbReference type="Proteomes" id="UP000198658">
    <property type="component" value="Unassembled WGS sequence"/>
</dbReference>
<keyword evidence="14" id="KW-1185">Reference proteome</keyword>
<evidence type="ECO:0000256" key="3">
    <source>
        <dbReference type="ARBA" id="ARBA00012387"/>
    </source>
</evidence>
<dbReference type="FunFam" id="2.60.120.10:FF:000032">
    <property type="entry name" value="Mannose-1-phosphate guanylyltransferase/mannose-6-phosphate isomerase"/>
    <property type="match status" value="1"/>
</dbReference>
<keyword evidence="5 13" id="KW-0548">Nucleotidyltransferase</keyword>
<dbReference type="InterPro" id="IPR014710">
    <property type="entry name" value="RmlC-like_jellyroll"/>
</dbReference>
<organism evidence="13 14">
    <name type="scientific">Microbulbifer marinus</name>
    <dbReference type="NCBI Taxonomy" id="658218"/>
    <lineage>
        <taxon>Bacteria</taxon>
        <taxon>Pseudomonadati</taxon>
        <taxon>Pseudomonadota</taxon>
        <taxon>Gammaproteobacteria</taxon>
        <taxon>Cellvibrionales</taxon>
        <taxon>Microbulbiferaceae</taxon>
        <taxon>Microbulbifer</taxon>
    </lineage>
</organism>
<dbReference type="Pfam" id="PF01050">
    <property type="entry name" value="MannoseP_isomer"/>
    <property type="match status" value="1"/>
</dbReference>
<reference evidence="14" key="1">
    <citation type="submission" date="2016-10" db="EMBL/GenBank/DDBJ databases">
        <authorList>
            <person name="Varghese N."/>
            <person name="Submissions S."/>
        </authorList>
    </citation>
    <scope>NUCLEOTIDE SEQUENCE [LARGE SCALE GENOMIC DNA]</scope>
    <source>
        <strain evidence="14">CGMCC 1.10657</strain>
    </source>
</reference>
<feature type="domain" description="MannoseP isomerase/GMP-like beta-helix" evidence="12">
    <location>
        <begin position="294"/>
        <end position="347"/>
    </location>
</feature>
<dbReference type="InterPro" id="IPR049577">
    <property type="entry name" value="GMPP_N"/>
</dbReference>
<protein>
    <recommendedName>
        <fullName evidence="3">mannose-1-phosphate guanylyltransferase</fullName>
        <ecNumber evidence="3">2.7.7.13</ecNumber>
    </recommendedName>
</protein>
<dbReference type="OrthoDB" id="9806359at2"/>
<evidence type="ECO:0000259" key="10">
    <source>
        <dbReference type="Pfam" id="PF00483"/>
    </source>
</evidence>
<dbReference type="InterPro" id="IPR051161">
    <property type="entry name" value="Mannose-6P_isomerase_type2"/>
</dbReference>
<evidence type="ECO:0000313" key="13">
    <source>
        <dbReference type="EMBL" id="SDZ78618.1"/>
    </source>
</evidence>
<dbReference type="EC" id="2.7.7.13" evidence="3"/>
<evidence type="ECO:0000256" key="4">
    <source>
        <dbReference type="ARBA" id="ARBA00022679"/>
    </source>
</evidence>
<name>A0A1H3VX40_9GAMM</name>
<evidence type="ECO:0000256" key="5">
    <source>
        <dbReference type="ARBA" id="ARBA00022695"/>
    </source>
</evidence>
<accession>A0A1H3VX40</accession>
<dbReference type="PANTHER" id="PTHR46390">
    <property type="entry name" value="MANNOSE-1-PHOSPHATE GUANYLYLTRANSFERASE"/>
    <property type="match status" value="1"/>
</dbReference>
<keyword evidence="6" id="KW-0547">Nucleotide-binding</keyword>